<evidence type="ECO:0000313" key="5">
    <source>
        <dbReference type="EMBL" id="KKN31577.1"/>
    </source>
</evidence>
<dbReference type="Gene3D" id="3.20.20.140">
    <property type="entry name" value="Metal-dependent hydrolases"/>
    <property type="match status" value="2"/>
</dbReference>
<accession>A0A0F9Q3M6</accession>
<dbReference type="GO" id="GO:0016812">
    <property type="term" value="F:hydrolase activity, acting on carbon-nitrogen (but not peptide) bonds, in cyclic amides"/>
    <property type="evidence" value="ECO:0007669"/>
    <property type="project" value="TreeGrafter"/>
</dbReference>
<reference evidence="5" key="1">
    <citation type="journal article" date="2015" name="Nature">
        <title>Complex archaea that bridge the gap between prokaryotes and eukaryotes.</title>
        <authorList>
            <person name="Spang A."/>
            <person name="Saw J.H."/>
            <person name="Jorgensen S.L."/>
            <person name="Zaremba-Niedzwiedzka K."/>
            <person name="Martijn J."/>
            <person name="Lind A.E."/>
            <person name="van Eijk R."/>
            <person name="Schleper C."/>
            <person name="Guy L."/>
            <person name="Ettema T.J."/>
        </authorList>
    </citation>
    <scope>NUCLEOTIDE SEQUENCE</scope>
</reference>
<dbReference type="InterPro" id="IPR011059">
    <property type="entry name" value="Metal-dep_hydrolase_composite"/>
</dbReference>
<organism evidence="5">
    <name type="scientific">marine sediment metagenome</name>
    <dbReference type="NCBI Taxonomy" id="412755"/>
    <lineage>
        <taxon>unclassified sequences</taxon>
        <taxon>metagenomes</taxon>
        <taxon>ecological metagenomes</taxon>
    </lineage>
</organism>
<protein>
    <recommendedName>
        <fullName evidence="6">Amidohydrolase 3 domain-containing protein</fullName>
    </recommendedName>
</protein>
<evidence type="ECO:0000256" key="1">
    <source>
        <dbReference type="ARBA" id="ARBA00022723"/>
    </source>
</evidence>
<keyword evidence="1" id="KW-0479">Metal-binding</keyword>
<evidence type="ECO:0000256" key="2">
    <source>
        <dbReference type="ARBA" id="ARBA00022801"/>
    </source>
</evidence>
<feature type="domain" description="Amidohydrolase 3" evidence="4">
    <location>
        <begin position="441"/>
        <end position="523"/>
    </location>
</feature>
<comment type="caution">
    <text evidence="5">The sequence shown here is derived from an EMBL/GenBank/DDBJ whole genome shotgun (WGS) entry which is preliminary data.</text>
</comment>
<feature type="domain" description="Urease alpha-subunit N-terminal" evidence="3">
    <location>
        <begin position="25"/>
        <end position="63"/>
    </location>
</feature>
<dbReference type="PANTHER" id="PTHR11647">
    <property type="entry name" value="HYDRANTOINASE/DIHYDROPYRIMIDINASE FAMILY MEMBER"/>
    <property type="match status" value="1"/>
</dbReference>
<dbReference type="GO" id="GO:0005829">
    <property type="term" value="C:cytosol"/>
    <property type="evidence" value="ECO:0007669"/>
    <property type="project" value="TreeGrafter"/>
</dbReference>
<dbReference type="InterPro" id="IPR011612">
    <property type="entry name" value="Urease_alpha_N_dom"/>
</dbReference>
<dbReference type="PANTHER" id="PTHR11647:SF1">
    <property type="entry name" value="COLLAPSIN RESPONSE MEDIATOR PROTEIN"/>
    <property type="match status" value="1"/>
</dbReference>
<dbReference type="CDD" id="cd01297">
    <property type="entry name" value="D-aminoacylase"/>
    <property type="match status" value="1"/>
</dbReference>
<dbReference type="InterPro" id="IPR032466">
    <property type="entry name" value="Metal_Hydrolase"/>
</dbReference>
<dbReference type="SUPFAM" id="SSF51556">
    <property type="entry name" value="Metallo-dependent hydrolases"/>
    <property type="match status" value="1"/>
</dbReference>
<name>A0A0F9Q3M6_9ZZZZ</name>
<dbReference type="Gene3D" id="2.30.40.10">
    <property type="entry name" value="Urease, subunit C, domain 1"/>
    <property type="match status" value="1"/>
</dbReference>
<feature type="domain" description="Amidohydrolase 3" evidence="4">
    <location>
        <begin position="71"/>
        <end position="264"/>
    </location>
</feature>
<dbReference type="GO" id="GO:0046872">
    <property type="term" value="F:metal ion binding"/>
    <property type="evidence" value="ECO:0007669"/>
    <property type="project" value="UniProtKB-KW"/>
</dbReference>
<dbReference type="AlphaFoldDB" id="A0A0F9Q3M6"/>
<dbReference type="SUPFAM" id="SSF51338">
    <property type="entry name" value="Composite domain of metallo-dependent hydrolases"/>
    <property type="match status" value="1"/>
</dbReference>
<evidence type="ECO:0008006" key="6">
    <source>
        <dbReference type="Google" id="ProtNLM"/>
    </source>
</evidence>
<dbReference type="InterPro" id="IPR013108">
    <property type="entry name" value="Amidohydro_3"/>
</dbReference>
<dbReference type="EMBL" id="LAZR01002318">
    <property type="protein sequence ID" value="KKN31577.1"/>
    <property type="molecule type" value="Genomic_DNA"/>
</dbReference>
<evidence type="ECO:0000259" key="3">
    <source>
        <dbReference type="Pfam" id="PF00449"/>
    </source>
</evidence>
<dbReference type="InterPro" id="IPR050378">
    <property type="entry name" value="Metallo-dep_Hydrolases_sf"/>
</dbReference>
<sequence length="544" mass="60754">MSKSILFFIFCLFLIFALNFCGESEKLQFDLIIKNGWVIDGTGNPWFKADIGVKDGKIAKIGNLTTTIGKKTIDAGGLVVSPGFIDIHNHSDNELLTNPEAENYIRQGVTTLFIGQCGFSTVPSDKWPTFRKYFAQFEKQGIATNVASLVGHGSIRSHVIGGENQKPTAEELEKMKAIVAQAIEDGAYGLSTGLVYFPGTYAETDEIIELCKIVAKYDGLYATHVRNDGAQWEQAVLEAIETAEKSSARLQISHNESHYPNWGKLDEIMKHIEEARARGLRVSCDVIPTLCGSQGITTIFPNWAQEGGDEKLLERLKNPEDLAKIKRYVLKEKEKHTSPSMTLIADGHSDKIWIEGKTLAEIAQQRRQHPLDAAIDMIIEKGGTYGIIMEFHDEDDLCKLIKHPLSSIESDGTIQTFGEGLPHPRTYGCFPLIFRKYVRGETRKEEPREIGRKILSIQEAVRKITSCPAQRLRLRDRGLLQENMWADIVIFNPQTISDQSTYANPHQYPKGIPYVIVNGQVVVEKGEHTGALPGKVIRGPRYSN</sequence>
<gene>
    <name evidence="5" type="ORF">LCGC14_0822540</name>
</gene>
<dbReference type="Pfam" id="PF07969">
    <property type="entry name" value="Amidohydro_3"/>
    <property type="match status" value="2"/>
</dbReference>
<proteinExistence type="predicted"/>
<keyword evidence="2" id="KW-0378">Hydrolase</keyword>
<dbReference type="Pfam" id="PF00449">
    <property type="entry name" value="Urease_alpha"/>
    <property type="match status" value="1"/>
</dbReference>
<evidence type="ECO:0000259" key="4">
    <source>
        <dbReference type="Pfam" id="PF07969"/>
    </source>
</evidence>